<keyword evidence="3" id="KW-1185">Reference proteome</keyword>
<reference evidence="2" key="1">
    <citation type="submission" date="2017-07" db="EMBL/GenBank/DDBJ databases">
        <title>Taro Niue Genome Assembly and Annotation.</title>
        <authorList>
            <person name="Atibalentja N."/>
            <person name="Keating K."/>
            <person name="Fields C.J."/>
        </authorList>
    </citation>
    <scope>NUCLEOTIDE SEQUENCE</scope>
    <source>
        <strain evidence="2">Niue_2</strain>
        <tissue evidence="2">Leaf</tissue>
    </source>
</reference>
<dbReference type="PANTHER" id="PTHR45778">
    <property type="entry name" value="PURPLE ACID PHOSPHATASE-RELATED"/>
    <property type="match status" value="1"/>
</dbReference>
<protein>
    <recommendedName>
        <fullName evidence="1">Purple acid phosphatase Fn3-like domain-containing protein</fullName>
    </recommendedName>
</protein>
<dbReference type="AlphaFoldDB" id="A0A843U8I3"/>
<evidence type="ECO:0000313" key="3">
    <source>
        <dbReference type="Proteomes" id="UP000652761"/>
    </source>
</evidence>
<evidence type="ECO:0000259" key="1">
    <source>
        <dbReference type="Pfam" id="PF17808"/>
    </source>
</evidence>
<comment type="caution">
    <text evidence="2">The sequence shown here is derived from an EMBL/GenBank/DDBJ whole genome shotgun (WGS) entry which is preliminary data.</text>
</comment>
<organism evidence="2 3">
    <name type="scientific">Colocasia esculenta</name>
    <name type="common">Wild taro</name>
    <name type="synonym">Arum esculentum</name>
    <dbReference type="NCBI Taxonomy" id="4460"/>
    <lineage>
        <taxon>Eukaryota</taxon>
        <taxon>Viridiplantae</taxon>
        <taxon>Streptophyta</taxon>
        <taxon>Embryophyta</taxon>
        <taxon>Tracheophyta</taxon>
        <taxon>Spermatophyta</taxon>
        <taxon>Magnoliopsida</taxon>
        <taxon>Liliopsida</taxon>
        <taxon>Araceae</taxon>
        <taxon>Aroideae</taxon>
        <taxon>Colocasieae</taxon>
        <taxon>Colocasia</taxon>
    </lineage>
</organism>
<sequence>MGQHADTHHVPKSQLFPFSCEAFASGESFEWMTVEYEHPEPAADDWVAVFSPAKFKYYQFANFKNEQYTKTGKGSLKFRLINQRYDFAFGLFSGGLSNVRMLEPRHHN</sequence>
<dbReference type="EMBL" id="NMUH01000476">
    <property type="protein sequence ID" value="MQL79801.1"/>
    <property type="molecule type" value="Genomic_DNA"/>
</dbReference>
<feature type="domain" description="Purple acid phosphatase Fn3-like" evidence="1">
    <location>
        <begin position="58"/>
        <end position="100"/>
    </location>
</feature>
<evidence type="ECO:0000313" key="2">
    <source>
        <dbReference type="EMBL" id="MQL79801.1"/>
    </source>
</evidence>
<dbReference type="OrthoDB" id="45007at2759"/>
<dbReference type="Proteomes" id="UP000652761">
    <property type="component" value="Unassembled WGS sequence"/>
</dbReference>
<dbReference type="Pfam" id="PF17808">
    <property type="entry name" value="fn3_PAP"/>
    <property type="match status" value="1"/>
</dbReference>
<proteinExistence type="predicted"/>
<accession>A0A843U8I3</accession>
<name>A0A843U8I3_COLES</name>
<dbReference type="PANTHER" id="PTHR45778:SF6">
    <property type="entry name" value="INACTIVE PURPLE ACID PHOSPHATASE 24-RELATED"/>
    <property type="match status" value="1"/>
</dbReference>
<dbReference type="InterPro" id="IPR040974">
    <property type="entry name" value="Fn3_PAP"/>
</dbReference>
<gene>
    <name evidence="2" type="ORF">Taro_012251</name>
</gene>